<dbReference type="PANTHER" id="PTHR43026:SF1">
    <property type="entry name" value="2-HYDROXYACID DEHYDROGENASE HOMOLOG 1-RELATED"/>
    <property type="match status" value="1"/>
</dbReference>
<dbReference type="GO" id="GO:0008720">
    <property type="term" value="F:D-lactate dehydrogenase (NAD+) activity"/>
    <property type="evidence" value="ECO:0007669"/>
    <property type="project" value="TreeGrafter"/>
</dbReference>
<accession>A0A512BU14</accession>
<dbReference type="OrthoDB" id="9793626at2"/>
<dbReference type="PROSITE" id="PS00670">
    <property type="entry name" value="D_2_HYDROXYACID_DH_2"/>
    <property type="match status" value="1"/>
</dbReference>
<evidence type="ECO:0000256" key="4">
    <source>
        <dbReference type="RuleBase" id="RU003719"/>
    </source>
</evidence>
<dbReference type="Proteomes" id="UP000321085">
    <property type="component" value="Unassembled WGS sequence"/>
</dbReference>
<evidence type="ECO:0000259" key="6">
    <source>
        <dbReference type="Pfam" id="PF02826"/>
    </source>
</evidence>
<sequence>MDVTVFSAKPYDRRFLEAANAPAGHRLSYLEARLSTETSSLAEGAGAVCVFVNDEVSADVLARLAAMGVRLVALRAAGFNNVDLEAARRVGVIVARVPAYSPHAVAEHTIALILTLNRKTHRAYNRVREGNFALDGLLGFDLAGKTAGVVGTGKIGEVVCRILSGFGCTVLAHDPQPNTGCERMGVRYVPLEELLSLSDIVSLHCPLTPATHHLIDAEALARMRHGVMLINTSRGAMIDTKAALRGLKDGTIGRLGLDVYEEEADLFFEDLSQRFIGDDVFARLLTFPNVLVTGHQAFFTEEALTNIAETTVGNITSFERTGRAVHEVSVERIAW</sequence>
<proteinExistence type="inferred from homology"/>
<dbReference type="InterPro" id="IPR036291">
    <property type="entry name" value="NAD(P)-bd_dom_sf"/>
</dbReference>
<dbReference type="GO" id="GO:0051287">
    <property type="term" value="F:NAD binding"/>
    <property type="evidence" value="ECO:0007669"/>
    <property type="project" value="InterPro"/>
</dbReference>
<reference evidence="7 8" key="1">
    <citation type="submission" date="2019-07" db="EMBL/GenBank/DDBJ databases">
        <title>Whole genome shotgun sequence of Microvirga aerophila NBRC 106136.</title>
        <authorList>
            <person name="Hosoyama A."/>
            <person name="Uohara A."/>
            <person name="Ohji S."/>
            <person name="Ichikawa N."/>
        </authorList>
    </citation>
    <scope>NUCLEOTIDE SEQUENCE [LARGE SCALE GENOMIC DNA]</scope>
    <source>
        <strain evidence="7 8">NBRC 106136</strain>
    </source>
</reference>
<evidence type="ECO:0000313" key="7">
    <source>
        <dbReference type="EMBL" id="GEO15461.1"/>
    </source>
</evidence>
<keyword evidence="3" id="KW-0520">NAD</keyword>
<evidence type="ECO:0000313" key="8">
    <source>
        <dbReference type="Proteomes" id="UP000321085"/>
    </source>
</evidence>
<dbReference type="InterPro" id="IPR058205">
    <property type="entry name" value="D-LDH-like"/>
</dbReference>
<dbReference type="AlphaFoldDB" id="A0A512BU14"/>
<comment type="similarity">
    <text evidence="1 4">Belongs to the D-isomer specific 2-hydroxyacid dehydrogenase family.</text>
</comment>
<evidence type="ECO:0000256" key="1">
    <source>
        <dbReference type="ARBA" id="ARBA00005854"/>
    </source>
</evidence>
<feature type="domain" description="D-isomer specific 2-hydroxyacid dehydrogenase catalytic" evidence="5">
    <location>
        <begin position="4"/>
        <end position="328"/>
    </location>
</feature>
<keyword evidence="2 4" id="KW-0560">Oxidoreductase</keyword>
<dbReference type="SUPFAM" id="SSF51735">
    <property type="entry name" value="NAD(P)-binding Rossmann-fold domains"/>
    <property type="match status" value="1"/>
</dbReference>
<evidence type="ECO:0000256" key="3">
    <source>
        <dbReference type="ARBA" id="ARBA00023027"/>
    </source>
</evidence>
<feature type="domain" description="D-isomer specific 2-hydroxyacid dehydrogenase NAD-binding" evidence="6">
    <location>
        <begin position="110"/>
        <end position="297"/>
    </location>
</feature>
<dbReference type="RefSeq" id="WP_114187664.1">
    <property type="nucleotide sequence ID" value="NZ_BJYU01000042.1"/>
</dbReference>
<dbReference type="SUPFAM" id="SSF52283">
    <property type="entry name" value="Formate/glycerate dehydrogenase catalytic domain-like"/>
    <property type="match status" value="1"/>
</dbReference>
<dbReference type="EMBL" id="BJYU01000042">
    <property type="protein sequence ID" value="GEO15461.1"/>
    <property type="molecule type" value="Genomic_DNA"/>
</dbReference>
<dbReference type="InterPro" id="IPR029753">
    <property type="entry name" value="D-isomer_DH_CS"/>
</dbReference>
<dbReference type="InterPro" id="IPR029752">
    <property type="entry name" value="D-isomer_DH_CS1"/>
</dbReference>
<protein>
    <submittedName>
        <fullName evidence="7">Lactate dehydrogenase</fullName>
    </submittedName>
</protein>
<dbReference type="Pfam" id="PF00389">
    <property type="entry name" value="2-Hacid_dh"/>
    <property type="match status" value="1"/>
</dbReference>
<keyword evidence="8" id="KW-1185">Reference proteome</keyword>
<dbReference type="PANTHER" id="PTHR43026">
    <property type="entry name" value="2-HYDROXYACID DEHYDROGENASE HOMOLOG 1-RELATED"/>
    <property type="match status" value="1"/>
</dbReference>
<evidence type="ECO:0000259" key="5">
    <source>
        <dbReference type="Pfam" id="PF00389"/>
    </source>
</evidence>
<dbReference type="Pfam" id="PF02826">
    <property type="entry name" value="2-Hacid_dh_C"/>
    <property type="match status" value="1"/>
</dbReference>
<dbReference type="InterPro" id="IPR006139">
    <property type="entry name" value="D-isomer_2_OHA_DH_cat_dom"/>
</dbReference>
<dbReference type="PROSITE" id="PS00065">
    <property type="entry name" value="D_2_HYDROXYACID_DH_1"/>
    <property type="match status" value="1"/>
</dbReference>
<dbReference type="InterPro" id="IPR006140">
    <property type="entry name" value="D-isomer_DH_NAD-bd"/>
</dbReference>
<evidence type="ECO:0000256" key="2">
    <source>
        <dbReference type="ARBA" id="ARBA00023002"/>
    </source>
</evidence>
<dbReference type="Gene3D" id="3.40.50.720">
    <property type="entry name" value="NAD(P)-binding Rossmann-like Domain"/>
    <property type="match status" value="2"/>
</dbReference>
<organism evidence="7 8">
    <name type="scientific">Microvirga aerophila</name>
    <dbReference type="NCBI Taxonomy" id="670291"/>
    <lineage>
        <taxon>Bacteria</taxon>
        <taxon>Pseudomonadati</taxon>
        <taxon>Pseudomonadota</taxon>
        <taxon>Alphaproteobacteria</taxon>
        <taxon>Hyphomicrobiales</taxon>
        <taxon>Methylobacteriaceae</taxon>
        <taxon>Microvirga</taxon>
    </lineage>
</organism>
<comment type="caution">
    <text evidence="7">The sequence shown here is derived from an EMBL/GenBank/DDBJ whole genome shotgun (WGS) entry which is preliminary data.</text>
</comment>
<dbReference type="CDD" id="cd12183">
    <property type="entry name" value="LDH_like_2"/>
    <property type="match status" value="1"/>
</dbReference>
<gene>
    <name evidence="7" type="primary">ldhA</name>
    <name evidence="7" type="ORF">MAE02_31570</name>
</gene>
<name>A0A512BU14_9HYPH</name>